<dbReference type="CDD" id="cd03221">
    <property type="entry name" value="ABCF_EF-3"/>
    <property type="match status" value="2"/>
</dbReference>
<feature type="domain" description="ABC transporter" evidence="8">
    <location>
        <begin position="313"/>
        <end position="531"/>
    </location>
</feature>
<proteinExistence type="inferred from homology"/>
<dbReference type="Gene3D" id="3.40.50.300">
    <property type="entry name" value="P-loop containing nucleotide triphosphate hydrolases"/>
    <property type="match status" value="2"/>
</dbReference>
<evidence type="ECO:0000313" key="9">
    <source>
        <dbReference type="EMBL" id="RCS59554.1"/>
    </source>
</evidence>
<evidence type="ECO:0000256" key="5">
    <source>
        <dbReference type="ARBA" id="ARBA00061571"/>
    </source>
</evidence>
<evidence type="ECO:0000259" key="8">
    <source>
        <dbReference type="PROSITE" id="PS50893"/>
    </source>
</evidence>
<dbReference type="InterPro" id="IPR027417">
    <property type="entry name" value="P-loop_NTPase"/>
</dbReference>
<dbReference type="FunFam" id="3.40.50.300:FF:000011">
    <property type="entry name" value="Putative ABC transporter ATP-binding component"/>
    <property type="match status" value="1"/>
</dbReference>
<protein>
    <recommendedName>
        <fullName evidence="6">Probable ATP-binding protein YheS</fullName>
    </recommendedName>
</protein>
<dbReference type="OrthoDB" id="9762051at2"/>
<evidence type="ECO:0000256" key="1">
    <source>
        <dbReference type="ARBA" id="ARBA00022475"/>
    </source>
</evidence>
<dbReference type="AlphaFoldDB" id="A0A368L7G1"/>
<dbReference type="PROSITE" id="PS50893">
    <property type="entry name" value="ABC_TRANSPORTER_2"/>
    <property type="match status" value="2"/>
</dbReference>
<dbReference type="InterPro" id="IPR017871">
    <property type="entry name" value="ABC_transporter-like_CS"/>
</dbReference>
<keyword evidence="7" id="KW-0175">Coiled coil</keyword>
<evidence type="ECO:0000313" key="10">
    <source>
        <dbReference type="Proteomes" id="UP000252357"/>
    </source>
</evidence>
<dbReference type="InterPro" id="IPR050611">
    <property type="entry name" value="ABCF"/>
</dbReference>
<keyword evidence="4 9" id="KW-0067">ATP-binding</keyword>
<dbReference type="InterPro" id="IPR003439">
    <property type="entry name" value="ABC_transporter-like_ATP-bd"/>
</dbReference>
<dbReference type="EMBL" id="QPGB01000001">
    <property type="protein sequence ID" value="RCS59554.1"/>
    <property type="molecule type" value="Genomic_DNA"/>
</dbReference>
<keyword evidence="1" id="KW-0472">Membrane</keyword>
<sequence length="651" mass="72159">MLRLTQLTLRRGTKVLLQETNATLNPGERVGIVGANGAGKSTLFALLRDEIHADGGDATLPPHWRVSHVLQETPGVEQPALDYVLDGDVELRRLQAALSDAEAADDGHAMGELHSQLADAGAYDAHARAATLLLGLGFRVEQLSAPVASFSGGWRMRLNLARALLCPSDLLLLDEPTNHLDIEAILWLGDWLKRYPGTVLVISHDREFLDTVIERVWHLDQQRITEYRGNYTDFVAARAERQTQQQAAYSRQQEHIAKLNRFIDRFKAKASKAKQAQSRVKALEKLERVAPIQEDSAASFSFADVANSPSPMLVMEDVACGYTVDDHVHTILQPLSISLVPEQRIGLLGINGAGKSTFIQTLTGDIAPLSGQMRRGKGLQIGYFAQHQVDTLRANETPLQHLVRLAPTAREQDLRSFLGRFRFSNDSVFQAIETMSGGERARLALALIAWQKPNLLVLDEPTNHLDLDMRQALATALAEFAGTVVLVSHDRALLESTVDEYWVIQDGKLQAFEGDLDDYRRWRQEQLKQAEAKLQATPGDATATDAVVTIEDTGERSNRRAERQATAAQRQALAVQRKPLEKAMAQLDKKIAQQQTLLHELEANMAAPEHLADGKKMAEWAKQHGLLRAELDALEVQWLEVAEQLEAINLG</sequence>
<feature type="coiled-coil region" evidence="7">
    <location>
        <begin position="558"/>
        <end position="604"/>
    </location>
</feature>
<reference evidence="9 10" key="1">
    <citation type="journal article" date="2018" name="Int. J. Syst. Evol. Microbiol.">
        <title>Parvibium lacunae gen. nov., sp. nov., a new member of the family Alcaligenaceae isolated from a freshwater pond.</title>
        <authorList>
            <person name="Chen W.M."/>
            <person name="Xie P.B."/>
            <person name="Hsu M.Y."/>
            <person name="Sheu S.Y."/>
        </authorList>
    </citation>
    <scope>NUCLEOTIDE SEQUENCE [LARGE SCALE GENOMIC DNA]</scope>
    <source>
        <strain evidence="9 10">KMB9</strain>
    </source>
</reference>
<keyword evidence="10" id="KW-1185">Reference proteome</keyword>
<dbReference type="SUPFAM" id="SSF52540">
    <property type="entry name" value="P-loop containing nucleoside triphosphate hydrolases"/>
    <property type="match status" value="2"/>
</dbReference>
<comment type="caution">
    <text evidence="9">The sequence shown here is derived from an EMBL/GenBank/DDBJ whole genome shotgun (WGS) entry which is preliminary data.</text>
</comment>
<name>A0A368L7G1_9BURK</name>
<organism evidence="9 10">
    <name type="scientific">Parvibium lacunae</name>
    <dbReference type="NCBI Taxonomy" id="1888893"/>
    <lineage>
        <taxon>Bacteria</taxon>
        <taxon>Pseudomonadati</taxon>
        <taxon>Pseudomonadota</taxon>
        <taxon>Betaproteobacteria</taxon>
        <taxon>Burkholderiales</taxon>
        <taxon>Alcaligenaceae</taxon>
        <taxon>Parvibium</taxon>
    </lineage>
</organism>
<evidence type="ECO:0000256" key="3">
    <source>
        <dbReference type="ARBA" id="ARBA00022741"/>
    </source>
</evidence>
<dbReference type="InterPro" id="IPR003593">
    <property type="entry name" value="AAA+_ATPase"/>
</dbReference>
<comment type="similarity">
    <text evidence="5">Belongs to the ABC transporter superfamily. ABCF family. YheS subfamily.</text>
</comment>
<evidence type="ECO:0000256" key="4">
    <source>
        <dbReference type="ARBA" id="ARBA00022840"/>
    </source>
</evidence>
<accession>A0A368L7G1</accession>
<dbReference type="GO" id="GO:0005524">
    <property type="term" value="F:ATP binding"/>
    <property type="evidence" value="ECO:0007669"/>
    <property type="project" value="UniProtKB-KW"/>
</dbReference>
<dbReference type="PANTHER" id="PTHR19211:SF14">
    <property type="entry name" value="ATP-BINDING CASSETTE SUB-FAMILY F MEMBER 1"/>
    <property type="match status" value="1"/>
</dbReference>
<evidence type="ECO:0000256" key="2">
    <source>
        <dbReference type="ARBA" id="ARBA00022737"/>
    </source>
</evidence>
<dbReference type="InterPro" id="IPR032781">
    <property type="entry name" value="ABC_tran_Xtn"/>
</dbReference>
<dbReference type="Pfam" id="PF00005">
    <property type="entry name" value="ABC_tran"/>
    <property type="match status" value="2"/>
</dbReference>
<keyword evidence="3" id="KW-0547">Nucleotide-binding</keyword>
<dbReference type="RefSeq" id="WP_114401704.1">
    <property type="nucleotide sequence ID" value="NZ_QPGB01000001.1"/>
</dbReference>
<dbReference type="SMART" id="SM00382">
    <property type="entry name" value="AAA"/>
    <property type="match status" value="2"/>
</dbReference>
<dbReference type="Pfam" id="PF12848">
    <property type="entry name" value="ABC_tran_Xtn"/>
    <property type="match status" value="1"/>
</dbReference>
<dbReference type="PROSITE" id="PS00211">
    <property type="entry name" value="ABC_TRANSPORTER_1"/>
    <property type="match status" value="2"/>
</dbReference>
<dbReference type="GO" id="GO:0016887">
    <property type="term" value="F:ATP hydrolysis activity"/>
    <property type="evidence" value="ECO:0007669"/>
    <property type="project" value="InterPro"/>
</dbReference>
<keyword evidence="2" id="KW-0677">Repeat</keyword>
<evidence type="ECO:0000256" key="6">
    <source>
        <dbReference type="ARBA" id="ARBA00069073"/>
    </source>
</evidence>
<dbReference type="FunFam" id="3.40.50.300:FF:002053">
    <property type="entry name" value="ABC transporter ATP-binding protein"/>
    <property type="match status" value="1"/>
</dbReference>
<feature type="domain" description="ABC transporter" evidence="8">
    <location>
        <begin position="2"/>
        <end position="246"/>
    </location>
</feature>
<dbReference type="Proteomes" id="UP000252357">
    <property type="component" value="Unassembled WGS sequence"/>
</dbReference>
<keyword evidence="1" id="KW-1003">Cell membrane</keyword>
<evidence type="ECO:0000256" key="7">
    <source>
        <dbReference type="SAM" id="Coils"/>
    </source>
</evidence>
<gene>
    <name evidence="9" type="ORF">DU000_02190</name>
</gene>
<dbReference type="PANTHER" id="PTHR19211">
    <property type="entry name" value="ATP-BINDING TRANSPORT PROTEIN-RELATED"/>
    <property type="match status" value="1"/>
</dbReference>